<organism evidence="1 2">
    <name type="scientific">Gottfriedia luciferensis</name>
    <dbReference type="NCBI Taxonomy" id="178774"/>
    <lineage>
        <taxon>Bacteria</taxon>
        <taxon>Bacillati</taxon>
        <taxon>Bacillota</taxon>
        <taxon>Bacilli</taxon>
        <taxon>Bacillales</taxon>
        <taxon>Bacillaceae</taxon>
        <taxon>Gottfriedia</taxon>
    </lineage>
</organism>
<evidence type="ECO:0000313" key="2">
    <source>
        <dbReference type="Proteomes" id="UP000094580"/>
    </source>
</evidence>
<proteinExistence type="predicted"/>
<reference evidence="1 2" key="1">
    <citation type="submission" date="2016-07" db="EMBL/GenBank/DDBJ databases">
        <authorList>
            <person name="Townsley L."/>
            <person name="Shank E.A."/>
        </authorList>
    </citation>
    <scope>NUCLEOTIDE SEQUENCE [LARGE SCALE GENOMIC DNA]</scope>
    <source>
        <strain evidence="1 2">CH01</strain>
    </source>
</reference>
<keyword evidence="2" id="KW-1185">Reference proteome</keyword>
<dbReference type="EMBL" id="MDKC01000009">
    <property type="protein sequence ID" value="ODG92321.1"/>
    <property type="molecule type" value="Genomic_DNA"/>
</dbReference>
<protein>
    <submittedName>
        <fullName evidence="1">Uncharacterized protein</fullName>
    </submittedName>
</protein>
<comment type="caution">
    <text evidence="1">The sequence shown here is derived from an EMBL/GenBank/DDBJ whole genome shotgun (WGS) entry which is preliminary data.</text>
</comment>
<dbReference type="Proteomes" id="UP000094580">
    <property type="component" value="Unassembled WGS sequence"/>
</dbReference>
<accession>A0ABX2ZT26</accession>
<name>A0ABX2ZT26_9BACI</name>
<gene>
    <name evidence="1" type="ORF">BED47_20305</name>
</gene>
<dbReference type="RefSeq" id="WP_069033413.1">
    <property type="nucleotide sequence ID" value="NZ_MDKC01000009.1"/>
</dbReference>
<evidence type="ECO:0000313" key="1">
    <source>
        <dbReference type="EMBL" id="ODG92321.1"/>
    </source>
</evidence>
<sequence>MVNKLEELNERNTLNHRNIVKYVKHVFDELDLKVRRFREETAIKAAHHAKPDLEEEKLFYNNIHHMKTLLIDVLERTTEDLEHMGDKNWNKNFKDGVNA</sequence>